<dbReference type="Pfam" id="PF03886">
    <property type="entry name" value="ABC_trans_aux"/>
    <property type="match status" value="1"/>
</dbReference>
<dbReference type="SUPFAM" id="SSF159594">
    <property type="entry name" value="XCC0632-like"/>
    <property type="match status" value="1"/>
</dbReference>
<proteinExistence type="predicted"/>
<dbReference type="Gene3D" id="3.40.50.10610">
    <property type="entry name" value="ABC-type transport auxiliary lipoprotein component"/>
    <property type="match status" value="1"/>
</dbReference>
<gene>
    <name evidence="2" type="ORF">MNB_SV-5-360</name>
</gene>
<organism evidence="2">
    <name type="scientific">hydrothermal vent metagenome</name>
    <dbReference type="NCBI Taxonomy" id="652676"/>
    <lineage>
        <taxon>unclassified sequences</taxon>
        <taxon>metagenomes</taxon>
        <taxon>ecological metagenomes</taxon>
    </lineage>
</organism>
<accession>A0A1W1EF62</accession>
<evidence type="ECO:0000259" key="1">
    <source>
        <dbReference type="Pfam" id="PF03886"/>
    </source>
</evidence>
<protein>
    <recommendedName>
        <fullName evidence="1">ABC-type transport auxiliary lipoprotein component domain-containing protein</fullName>
    </recommendedName>
</protein>
<dbReference type="AlphaFoldDB" id="A0A1W1EF62"/>
<dbReference type="InterPro" id="IPR005586">
    <property type="entry name" value="ABC_trans_aux"/>
</dbReference>
<reference evidence="2" key="1">
    <citation type="submission" date="2016-10" db="EMBL/GenBank/DDBJ databases">
        <authorList>
            <person name="de Groot N.N."/>
        </authorList>
    </citation>
    <scope>NUCLEOTIDE SEQUENCE</scope>
</reference>
<name>A0A1W1EF62_9ZZZZ</name>
<dbReference type="EMBL" id="FPKX01000059">
    <property type="protein sequence ID" value="SFZ98697.1"/>
    <property type="molecule type" value="Genomic_DNA"/>
</dbReference>
<feature type="domain" description="ABC-type transport auxiliary lipoprotein component" evidence="1">
    <location>
        <begin position="25"/>
        <end position="181"/>
    </location>
</feature>
<sequence length="187" mass="21225">MKLKLLFATIAMFLLNGCIGSSNYYVLSVASQPTSVYTNTHRVIGVEKITVPGYLYKRQIAIAKSNSQIEYVSGSEWGEDLNEGLTNRLIYFLQKKFREPRVYEYPWNLDKHPTQRVKVQITRFIAYGDRVYLDANWEIKDRSNRSRSSLFSTSVPTSAGNVSSIVSSMNIAFGQLEESIAKGIKSF</sequence>
<evidence type="ECO:0000313" key="2">
    <source>
        <dbReference type="EMBL" id="SFZ98697.1"/>
    </source>
</evidence>